<evidence type="ECO:0000313" key="1">
    <source>
        <dbReference type="EMBL" id="KAA6392503.1"/>
    </source>
</evidence>
<organism evidence="1 2">
    <name type="scientific">Streblomastix strix</name>
    <dbReference type="NCBI Taxonomy" id="222440"/>
    <lineage>
        <taxon>Eukaryota</taxon>
        <taxon>Metamonada</taxon>
        <taxon>Preaxostyla</taxon>
        <taxon>Oxymonadida</taxon>
        <taxon>Streblomastigidae</taxon>
        <taxon>Streblomastix</taxon>
    </lineage>
</organism>
<evidence type="ECO:0000313" key="2">
    <source>
        <dbReference type="Proteomes" id="UP000324800"/>
    </source>
</evidence>
<protein>
    <submittedName>
        <fullName evidence="1">Uncharacterized protein</fullName>
    </submittedName>
</protein>
<gene>
    <name evidence="1" type="ORF">EZS28_011972</name>
</gene>
<reference evidence="1 2" key="1">
    <citation type="submission" date="2019-03" db="EMBL/GenBank/DDBJ databases">
        <title>Single cell metagenomics reveals metabolic interactions within the superorganism composed of flagellate Streblomastix strix and complex community of Bacteroidetes bacteria on its surface.</title>
        <authorList>
            <person name="Treitli S.C."/>
            <person name="Kolisko M."/>
            <person name="Husnik F."/>
            <person name="Keeling P."/>
            <person name="Hampl V."/>
        </authorList>
    </citation>
    <scope>NUCLEOTIDE SEQUENCE [LARGE SCALE GENOMIC DNA]</scope>
    <source>
        <strain evidence="1">ST1C</strain>
    </source>
</reference>
<name>A0A5J4WCW1_9EUKA</name>
<sequence>MKSPTIPEVEPQFEKEIDPFQQQIIRCETQTLSARRRSSIFEETLTADPSVCRWLLDIISEDEHIIKESAHFVLSENQLIRVVAYTFDVPESQIQLNIEDEGCYGRFCSDSTQTLNDILIGNVNILKLDVEKCFMVQVTPEPYNREEIDEMLDKKLNISNQIDAYTKQEDDDLLLLKADKSELIEANSKTEDDELLALKLNISDQIDACNKTEVDSLLDNKLNISDQIDAYSKIEADALLDDKLNISDQIDAYNKTEADALLDNKLNISDQIDAYSKTEDDALLLLKSDKTELIDEYTKQEADALLDNKLNISDQIDAYNKTEADALLDDKLNISDQIDAYNKTEADALFDEKLNISDQIDAYNKSEADALLDEKLNIIDQIDAYNKQEDDNKLLLKADKTELADYVDLTSAQTITGQKQFGIISVSSISKLNKNDASILLAGGGDMLVSSFISQPQLQEVRDITSGKSKGYVFAITDEMNIWMKDQENVAKLAIGDNLYIVDKQVMDYWWDGSNLRALETVLPDLSNVMTILEASTGGGNAITDLPFDGNTLIPAKNSSFITTNYDETITGQKIFNTTIYSVGKSVQNYDNNSVVCAGGCAKAIQDINASVDFSNCYNKSQTYSQTETDQKLNLKLNISDQIDAYTKTQDNALLLLKADKTQLIDAYTKGEADALLDDKLNISDQIDAYNKTEADALFDEKLNISDQIDAYNKSEADALLDEKLNIIDQIDAYNKQEDDNKLLLKADKTELADYVDLTSAQTITGQKQFGIISVSSISKLNKNDASILLAGGGDMLVSSFISQPQLQEVRDITSGKSKGYVFAITDEMNIWMKDQENVAKLAIGDNLYIVDKQVMDYWWDGSNLRALETVLPDLSNVMTILEASTGGGNAITDLPFDGNTLIPAKNSSFITTNYDETITGQKIFNTTIYSVGKSVQNYDNNSVVCAGGCAKAIQDINASVDFSNCYNKSQTYSQTETDQKLNLKLNISDQIDAYTKTQDNALLLLKADKTQLIDAYTKGEADNLFNNKANSCVSYTKGEADNLLSNKANSGVSYTKGEDDALLLLKADRTQLINAYTKGEADNLLNSKADSGVSYTKGKDDALLLLKANQSTTYTKTETDQLISQIEVGYVDLSGYMTLGTSQTITANKTFNNACRFVSSIDGMVTITGSQFVKSGADDTVVLLGAGGTKPISEFGGGSVDDSNYVKKTGQELQIILGVLRRDDDELSMSEYDEDYLTGGEIYNAFVNCYDNQTIYGTKTFNSNVNAAGFAKTGKDDTSVLLAGGGDQLLSSFGGVQVEDITNLVVNLHSNITFNYLKLTRIGTFYTLMMEIQPKTQINISTSTTICTVGSISNTITPPTPPSTIYPISLATKRKTLTCVYSYREFRITTDSTEAWDDAGLSNFPELYAYIEERYPKPIGELPQPVPDGDQTLQQQVKNNDDIIYASNEVFEPPVPNAITKLDLSSQLERQSFLASIGSDLQLIVYGDRITLTASYATSCVFPNGYLFKSYPQEARPKQGDQVTALVGTDAPNTYNIFCYIDQNGPFIISSQWLPSNSALVLNITYYKNYESSKKINYDANNDGKIDIMDTWNVNGKGQFEAQSKKVLLPNIKYMPIHVEQQEFSAMYLFKDMYDKSSAVQVAVSGQLNTLDCEFQGTYIIDNFTNSTNTTESAPNEASNEAASDSFIDEVIIKHEKQIAYNTFYIVDDGTCRVCVFNLYFESKGLNGRTQEVGRIPDSILPADGKKPQESILQDLADVYKYCASGMYYL</sequence>
<comment type="caution">
    <text evidence="1">The sequence shown here is derived from an EMBL/GenBank/DDBJ whole genome shotgun (WGS) entry which is preliminary data.</text>
</comment>
<accession>A0A5J4WCW1</accession>
<proteinExistence type="predicted"/>
<dbReference type="EMBL" id="SNRW01002521">
    <property type="protein sequence ID" value="KAA6392503.1"/>
    <property type="molecule type" value="Genomic_DNA"/>
</dbReference>
<dbReference type="Proteomes" id="UP000324800">
    <property type="component" value="Unassembled WGS sequence"/>
</dbReference>